<dbReference type="InterPro" id="IPR029044">
    <property type="entry name" value="Nucleotide-diphossugar_trans"/>
</dbReference>
<dbReference type="RefSeq" id="WP_129070286.1">
    <property type="nucleotide sequence ID" value="NZ_RDFA01000007.1"/>
</dbReference>
<evidence type="ECO:0000313" key="2">
    <source>
        <dbReference type="EMBL" id="RXK46953.1"/>
    </source>
</evidence>
<dbReference type="InterPro" id="IPR001173">
    <property type="entry name" value="Glyco_trans_2-like"/>
</dbReference>
<dbReference type="Pfam" id="PF00535">
    <property type="entry name" value="Glycos_transf_2"/>
    <property type="match status" value="1"/>
</dbReference>
<dbReference type="EMBL" id="RDFA01000007">
    <property type="protein sequence ID" value="RXK46953.1"/>
    <property type="molecule type" value="Genomic_DNA"/>
</dbReference>
<reference evidence="2 3" key="1">
    <citation type="submission" date="2019-01" db="EMBL/GenBank/DDBJ databases">
        <title>Halorientalis sp. F13-25 a new haloarchaeum isolated from hypersaline water.</title>
        <authorList>
            <person name="Ana D.-V."/>
            <person name="Cristina S.-P."/>
            <person name="Antonio V."/>
        </authorList>
    </citation>
    <scope>NUCLEOTIDE SEQUENCE [LARGE SCALE GENOMIC DNA]</scope>
    <source>
        <strain evidence="2 3">F13-25</strain>
    </source>
</reference>
<dbReference type="AlphaFoldDB" id="A0A498KRH3"/>
<accession>A0A498KRH3</accession>
<dbReference type="Gene3D" id="3.90.550.10">
    <property type="entry name" value="Spore Coat Polysaccharide Biosynthesis Protein SpsA, Chain A"/>
    <property type="match status" value="1"/>
</dbReference>
<dbReference type="SUPFAM" id="SSF53448">
    <property type="entry name" value="Nucleotide-diphospho-sugar transferases"/>
    <property type="match status" value="1"/>
</dbReference>
<dbReference type="GO" id="GO:0016740">
    <property type="term" value="F:transferase activity"/>
    <property type="evidence" value="ECO:0007669"/>
    <property type="project" value="UniProtKB-KW"/>
</dbReference>
<sequence>MAATVTVVVTTYYRNEMLERAIESVLDIEYPKVELIVVDGSGEGHARPVIERYDVDQYIPQPADCGPHAARSVGASVASGQYVQFLDDDDSLSPETFRVRVPLLESNDDLGVVYSGVELYDGEIEYPDSDVRGDVLEPALRWSTGPCMPSTMLIDRAVLDEFLPFPNLHAADDLGFNIELARRTEFDFVDDPLTHHDDRSSLGDSLENARARRNVLDRYGDLYDQYPLAERAAQATYWRVLGIRLLREKGWSSEAIIAFAQALYHTNDRTLKDVGNLLTAIGGWRTRQVLERAFDDLL</sequence>
<keyword evidence="2" id="KW-0808">Transferase</keyword>
<proteinExistence type="predicted"/>
<comment type="caution">
    <text evidence="2">The sequence shown here is derived from an EMBL/GenBank/DDBJ whole genome shotgun (WGS) entry which is preliminary data.</text>
</comment>
<feature type="domain" description="Glycosyltransferase 2-like" evidence="1">
    <location>
        <begin position="6"/>
        <end position="161"/>
    </location>
</feature>
<dbReference type="InterPro" id="IPR050834">
    <property type="entry name" value="Glycosyltransf_2"/>
</dbReference>
<evidence type="ECO:0000259" key="1">
    <source>
        <dbReference type="Pfam" id="PF00535"/>
    </source>
</evidence>
<keyword evidence="3" id="KW-1185">Reference proteome</keyword>
<organism evidence="2 3">
    <name type="scientific">Halorientalis pallida</name>
    <dbReference type="NCBI Taxonomy" id="2479928"/>
    <lineage>
        <taxon>Archaea</taxon>
        <taxon>Methanobacteriati</taxon>
        <taxon>Methanobacteriota</taxon>
        <taxon>Stenosarchaea group</taxon>
        <taxon>Halobacteria</taxon>
        <taxon>Halobacteriales</taxon>
        <taxon>Haloarculaceae</taxon>
        <taxon>Halorientalis</taxon>
    </lineage>
</organism>
<name>A0A498KRH3_9EURY</name>
<dbReference type="PANTHER" id="PTHR43685">
    <property type="entry name" value="GLYCOSYLTRANSFERASE"/>
    <property type="match status" value="1"/>
</dbReference>
<protein>
    <submittedName>
        <fullName evidence="2">Glycosyltransferase</fullName>
    </submittedName>
</protein>
<dbReference type="OrthoDB" id="46222at2157"/>
<gene>
    <name evidence="2" type="ORF">EAF64_17555</name>
</gene>
<dbReference type="Proteomes" id="UP000289691">
    <property type="component" value="Unassembled WGS sequence"/>
</dbReference>
<evidence type="ECO:0000313" key="3">
    <source>
        <dbReference type="Proteomes" id="UP000289691"/>
    </source>
</evidence>
<dbReference type="PANTHER" id="PTHR43685:SF2">
    <property type="entry name" value="GLYCOSYLTRANSFERASE 2-LIKE DOMAIN-CONTAINING PROTEIN"/>
    <property type="match status" value="1"/>
</dbReference>